<proteinExistence type="predicted"/>
<protein>
    <submittedName>
        <fullName evidence="1">Uncharacterized protein</fullName>
    </submittedName>
</protein>
<evidence type="ECO:0000313" key="1">
    <source>
        <dbReference type="EMBL" id="KAF2740377.1"/>
    </source>
</evidence>
<organism evidence="1 2">
    <name type="scientific">Polyplosphaeria fusca</name>
    <dbReference type="NCBI Taxonomy" id="682080"/>
    <lineage>
        <taxon>Eukaryota</taxon>
        <taxon>Fungi</taxon>
        <taxon>Dikarya</taxon>
        <taxon>Ascomycota</taxon>
        <taxon>Pezizomycotina</taxon>
        <taxon>Dothideomycetes</taxon>
        <taxon>Pleosporomycetidae</taxon>
        <taxon>Pleosporales</taxon>
        <taxon>Tetraplosphaeriaceae</taxon>
        <taxon>Polyplosphaeria</taxon>
    </lineage>
</organism>
<sequence length="175" mass="19918">MSDTESLPLPLPAQSPYEVTHFPEHYNKYPQDLRSALLRTDNICASNKHSDADSSYVLIHEKVRESQGKSSWHKTMEVCSYLHDADWKLAMCFMKEYGAVVEPLMMVRKDSLGGSERQGELSDVYCQEPGSEWDDDVDERIHVKESRKASSATSHSSFGVYYPRLVICHGTVSQR</sequence>
<name>A0A9P4RBL3_9PLEO</name>
<dbReference type="Proteomes" id="UP000799444">
    <property type="component" value="Unassembled WGS sequence"/>
</dbReference>
<gene>
    <name evidence="1" type="ORF">EJ04DRAFT_518695</name>
</gene>
<keyword evidence="2" id="KW-1185">Reference proteome</keyword>
<reference evidence="1" key="1">
    <citation type="journal article" date="2020" name="Stud. Mycol.">
        <title>101 Dothideomycetes genomes: a test case for predicting lifestyles and emergence of pathogens.</title>
        <authorList>
            <person name="Haridas S."/>
            <person name="Albert R."/>
            <person name="Binder M."/>
            <person name="Bloem J."/>
            <person name="Labutti K."/>
            <person name="Salamov A."/>
            <person name="Andreopoulos B."/>
            <person name="Baker S."/>
            <person name="Barry K."/>
            <person name="Bills G."/>
            <person name="Bluhm B."/>
            <person name="Cannon C."/>
            <person name="Castanera R."/>
            <person name="Culley D."/>
            <person name="Daum C."/>
            <person name="Ezra D."/>
            <person name="Gonzalez J."/>
            <person name="Henrissat B."/>
            <person name="Kuo A."/>
            <person name="Liang C."/>
            <person name="Lipzen A."/>
            <person name="Lutzoni F."/>
            <person name="Magnuson J."/>
            <person name="Mondo S."/>
            <person name="Nolan M."/>
            <person name="Ohm R."/>
            <person name="Pangilinan J."/>
            <person name="Park H.-J."/>
            <person name="Ramirez L."/>
            <person name="Alfaro M."/>
            <person name="Sun H."/>
            <person name="Tritt A."/>
            <person name="Yoshinaga Y."/>
            <person name="Zwiers L.-H."/>
            <person name="Turgeon B."/>
            <person name="Goodwin S."/>
            <person name="Spatafora J."/>
            <person name="Crous P."/>
            <person name="Grigoriev I."/>
        </authorList>
    </citation>
    <scope>NUCLEOTIDE SEQUENCE</scope>
    <source>
        <strain evidence="1">CBS 125425</strain>
    </source>
</reference>
<dbReference type="AlphaFoldDB" id="A0A9P4RBL3"/>
<comment type="caution">
    <text evidence="1">The sequence shown here is derived from an EMBL/GenBank/DDBJ whole genome shotgun (WGS) entry which is preliminary data.</text>
</comment>
<dbReference type="EMBL" id="ML996100">
    <property type="protein sequence ID" value="KAF2740377.1"/>
    <property type="molecule type" value="Genomic_DNA"/>
</dbReference>
<evidence type="ECO:0000313" key="2">
    <source>
        <dbReference type="Proteomes" id="UP000799444"/>
    </source>
</evidence>
<accession>A0A9P4RBL3</accession>